<comment type="caution">
    <text evidence="2">The sequence shown here is derived from an EMBL/GenBank/DDBJ whole genome shotgun (WGS) entry which is preliminary data.</text>
</comment>
<feature type="compositionally biased region" description="Low complexity" evidence="1">
    <location>
        <begin position="81"/>
        <end position="97"/>
    </location>
</feature>
<evidence type="ECO:0000313" key="2">
    <source>
        <dbReference type="EMBL" id="KAH1166258.1"/>
    </source>
</evidence>
<dbReference type="Proteomes" id="UP000827986">
    <property type="component" value="Unassembled WGS sequence"/>
</dbReference>
<dbReference type="AlphaFoldDB" id="A0A9D4APS0"/>
<evidence type="ECO:0000313" key="3">
    <source>
        <dbReference type="Proteomes" id="UP000827986"/>
    </source>
</evidence>
<sequence length="103" mass="11258">MELLQISQDSRSLLRRACAWRWPMGMLQCRCPCSSGTGTRQRPGSLLPRSRALSRLGHQKENTGTEHSGNQLHGVWCSAQPADNANPPSSSSSYPDPCCKCAT</sequence>
<gene>
    <name evidence="2" type="ORF">KIL84_015430</name>
</gene>
<evidence type="ECO:0000256" key="1">
    <source>
        <dbReference type="SAM" id="MobiDB-lite"/>
    </source>
</evidence>
<name>A0A9D4APS0_9SAUR</name>
<keyword evidence="3" id="KW-1185">Reference proteome</keyword>
<protein>
    <submittedName>
        <fullName evidence="2">Uncharacterized protein</fullName>
    </submittedName>
</protein>
<organism evidence="2 3">
    <name type="scientific">Mauremys mutica</name>
    <name type="common">yellowpond turtle</name>
    <dbReference type="NCBI Taxonomy" id="74926"/>
    <lineage>
        <taxon>Eukaryota</taxon>
        <taxon>Metazoa</taxon>
        <taxon>Chordata</taxon>
        <taxon>Craniata</taxon>
        <taxon>Vertebrata</taxon>
        <taxon>Euteleostomi</taxon>
        <taxon>Archelosauria</taxon>
        <taxon>Testudinata</taxon>
        <taxon>Testudines</taxon>
        <taxon>Cryptodira</taxon>
        <taxon>Durocryptodira</taxon>
        <taxon>Testudinoidea</taxon>
        <taxon>Geoemydidae</taxon>
        <taxon>Geoemydinae</taxon>
        <taxon>Mauremys</taxon>
    </lineage>
</organism>
<reference evidence="2" key="1">
    <citation type="submission" date="2021-09" db="EMBL/GenBank/DDBJ databases">
        <title>The genome of Mauremys mutica provides insights into the evolution of semi-aquatic lifestyle.</title>
        <authorList>
            <person name="Gong S."/>
            <person name="Gao Y."/>
        </authorList>
    </citation>
    <scope>NUCLEOTIDE SEQUENCE</scope>
    <source>
        <strain evidence="2">MM-2020</strain>
        <tissue evidence="2">Muscle</tissue>
    </source>
</reference>
<dbReference type="EMBL" id="JAHDVG010000487">
    <property type="protein sequence ID" value="KAH1166258.1"/>
    <property type="molecule type" value="Genomic_DNA"/>
</dbReference>
<proteinExistence type="predicted"/>
<accession>A0A9D4APS0</accession>
<feature type="region of interest" description="Disordered" evidence="1">
    <location>
        <begin position="35"/>
        <end position="103"/>
    </location>
</feature>
<feature type="compositionally biased region" description="Low complexity" evidence="1">
    <location>
        <begin position="42"/>
        <end position="56"/>
    </location>
</feature>